<accession>A0ABT5HRP6</accession>
<evidence type="ECO:0000256" key="2">
    <source>
        <dbReference type="ARBA" id="ARBA00001946"/>
    </source>
</evidence>
<dbReference type="InterPro" id="IPR000086">
    <property type="entry name" value="NUDIX_hydrolase_dom"/>
</dbReference>
<dbReference type="PROSITE" id="PS00893">
    <property type="entry name" value="NUDIX_BOX"/>
    <property type="match status" value="1"/>
</dbReference>
<dbReference type="InterPro" id="IPR015797">
    <property type="entry name" value="NUDIX_hydrolase-like_dom_sf"/>
</dbReference>
<evidence type="ECO:0000256" key="5">
    <source>
        <dbReference type="ARBA" id="ARBA00022801"/>
    </source>
</evidence>
<organism evidence="9 10">
    <name type="scientific">Asticcacaulis aquaticus</name>
    <dbReference type="NCBI Taxonomy" id="2984212"/>
    <lineage>
        <taxon>Bacteria</taxon>
        <taxon>Pseudomonadati</taxon>
        <taxon>Pseudomonadota</taxon>
        <taxon>Alphaproteobacteria</taxon>
        <taxon>Caulobacterales</taxon>
        <taxon>Caulobacteraceae</taxon>
        <taxon>Asticcacaulis</taxon>
    </lineage>
</organism>
<dbReference type="Proteomes" id="UP001214854">
    <property type="component" value="Unassembled WGS sequence"/>
</dbReference>
<reference evidence="9 10" key="1">
    <citation type="submission" date="2023-01" db="EMBL/GenBank/DDBJ databases">
        <title>Novel species of the genus Asticcacaulis isolated from rivers.</title>
        <authorList>
            <person name="Lu H."/>
        </authorList>
    </citation>
    <scope>NUCLEOTIDE SEQUENCE [LARGE SCALE GENOMIC DNA]</scope>
    <source>
        <strain evidence="9 10">BYS171W</strain>
    </source>
</reference>
<dbReference type="SUPFAM" id="SSF55811">
    <property type="entry name" value="Nudix"/>
    <property type="match status" value="1"/>
</dbReference>
<dbReference type="PANTHER" id="PTHR11839">
    <property type="entry name" value="UDP/ADP-SUGAR PYROPHOSPHATASE"/>
    <property type="match status" value="1"/>
</dbReference>
<sequence>MTIERPLPPWDSVERDALRPRWTRVTSEIAFETPWIRVERADVIAPTGKPGLYGLVHFANRAVGVLPMHDDGTVTLVGQMRFAFDAWSWEMPEGGVPFGESPLDGAKRELREEAGLIAAHWQEILNFDVTNSVADEVAVCYLATGLTVTEAEPDDTEKLEIVRIPFKDVLEAVIKGQIRDSLTVATVLRVYHMAVTGALPEALARLIK</sequence>
<keyword evidence="5 9" id="KW-0378">Hydrolase</keyword>
<keyword evidence="10" id="KW-1185">Reference proteome</keyword>
<evidence type="ECO:0000313" key="10">
    <source>
        <dbReference type="Proteomes" id="UP001214854"/>
    </source>
</evidence>
<dbReference type="RefSeq" id="WP_272746991.1">
    <property type="nucleotide sequence ID" value="NZ_JAQQKX010000002.1"/>
</dbReference>
<dbReference type="GO" id="GO:0016787">
    <property type="term" value="F:hydrolase activity"/>
    <property type="evidence" value="ECO:0007669"/>
    <property type="project" value="UniProtKB-KW"/>
</dbReference>
<proteinExistence type="inferred from homology"/>
<evidence type="ECO:0000259" key="8">
    <source>
        <dbReference type="PROSITE" id="PS51462"/>
    </source>
</evidence>
<protein>
    <recommendedName>
        <fullName evidence="4">GDP-mannose pyrophosphatase</fullName>
    </recommendedName>
    <alternativeName>
        <fullName evidence="6">GDP-mannose hydrolase</fullName>
    </alternativeName>
    <alternativeName>
        <fullName evidence="7">GDPMK</fullName>
    </alternativeName>
</protein>
<name>A0ABT5HRP6_9CAUL</name>
<evidence type="ECO:0000256" key="3">
    <source>
        <dbReference type="ARBA" id="ARBA00007275"/>
    </source>
</evidence>
<comment type="caution">
    <text evidence="9">The sequence shown here is derived from an EMBL/GenBank/DDBJ whole genome shotgun (WGS) entry which is preliminary data.</text>
</comment>
<evidence type="ECO:0000256" key="1">
    <source>
        <dbReference type="ARBA" id="ARBA00000847"/>
    </source>
</evidence>
<dbReference type="PANTHER" id="PTHR11839:SF18">
    <property type="entry name" value="NUDIX HYDROLASE DOMAIN-CONTAINING PROTEIN"/>
    <property type="match status" value="1"/>
</dbReference>
<dbReference type="EMBL" id="JAQQKX010000002">
    <property type="protein sequence ID" value="MDC7682505.1"/>
    <property type="molecule type" value="Genomic_DNA"/>
</dbReference>
<dbReference type="Gene3D" id="3.90.79.10">
    <property type="entry name" value="Nucleoside Triphosphate Pyrophosphohydrolase"/>
    <property type="match status" value="1"/>
</dbReference>
<dbReference type="PROSITE" id="PS51462">
    <property type="entry name" value="NUDIX"/>
    <property type="match status" value="1"/>
</dbReference>
<evidence type="ECO:0000256" key="6">
    <source>
        <dbReference type="ARBA" id="ARBA00032162"/>
    </source>
</evidence>
<feature type="domain" description="Nudix hydrolase" evidence="8">
    <location>
        <begin position="58"/>
        <end position="186"/>
    </location>
</feature>
<dbReference type="CDD" id="cd24161">
    <property type="entry name" value="NUDIX_ADPRase_Ndx2"/>
    <property type="match status" value="1"/>
</dbReference>
<evidence type="ECO:0000313" key="9">
    <source>
        <dbReference type="EMBL" id="MDC7682505.1"/>
    </source>
</evidence>
<dbReference type="Pfam" id="PF00293">
    <property type="entry name" value="NUDIX"/>
    <property type="match status" value="1"/>
</dbReference>
<dbReference type="InterPro" id="IPR020084">
    <property type="entry name" value="NUDIX_hydrolase_CS"/>
</dbReference>
<gene>
    <name evidence="9" type="ORF">PQU92_04410</name>
</gene>
<comment type="similarity">
    <text evidence="3">Belongs to the Nudix hydrolase family. NudK subfamily.</text>
</comment>
<evidence type="ECO:0000256" key="7">
    <source>
        <dbReference type="ARBA" id="ARBA00032272"/>
    </source>
</evidence>
<comment type="cofactor">
    <cofactor evidence="2">
        <name>Mg(2+)</name>
        <dbReference type="ChEBI" id="CHEBI:18420"/>
    </cofactor>
</comment>
<comment type="catalytic activity">
    <reaction evidence="1">
        <text>GDP-alpha-D-mannose + H2O = alpha-D-mannose 1-phosphate + GMP + 2 H(+)</text>
        <dbReference type="Rhea" id="RHEA:27978"/>
        <dbReference type="ChEBI" id="CHEBI:15377"/>
        <dbReference type="ChEBI" id="CHEBI:15378"/>
        <dbReference type="ChEBI" id="CHEBI:57527"/>
        <dbReference type="ChEBI" id="CHEBI:58115"/>
        <dbReference type="ChEBI" id="CHEBI:58409"/>
    </reaction>
</comment>
<evidence type="ECO:0000256" key="4">
    <source>
        <dbReference type="ARBA" id="ARBA00016377"/>
    </source>
</evidence>